<evidence type="ECO:0000256" key="7">
    <source>
        <dbReference type="ARBA" id="ARBA00023239"/>
    </source>
</evidence>
<comment type="pathway">
    <text evidence="1">Purine metabolism; 7-cyano-7-deazaguanine biosynthesis.</text>
</comment>
<dbReference type="AlphaFoldDB" id="A0A1F4X864"/>
<proteinExistence type="inferred from homology"/>
<gene>
    <name evidence="12" type="ORF">A2619_03670</name>
</gene>
<evidence type="ECO:0000313" key="13">
    <source>
        <dbReference type="Proteomes" id="UP000176815"/>
    </source>
</evidence>
<dbReference type="EC" id="4.1.2.50" evidence="3"/>
<evidence type="ECO:0000256" key="8">
    <source>
        <dbReference type="ARBA" id="ARBA00031449"/>
    </source>
</evidence>
<dbReference type="Gene3D" id="3.30.479.10">
    <property type="entry name" value="6-pyruvoyl tetrahydropterin synthase/QueD"/>
    <property type="match status" value="1"/>
</dbReference>
<dbReference type="PIRSF" id="PIRSF006113">
    <property type="entry name" value="PTP_synth"/>
    <property type="match status" value="1"/>
</dbReference>
<keyword evidence="6 11" id="KW-0862">Zinc</keyword>
<comment type="catalytic activity">
    <reaction evidence="9">
        <text>7,8-dihydroneopterin 3'-triphosphate + H2O = 6-carboxy-5,6,7,8-tetrahydropterin + triphosphate + acetaldehyde + 2 H(+)</text>
        <dbReference type="Rhea" id="RHEA:27966"/>
        <dbReference type="ChEBI" id="CHEBI:15343"/>
        <dbReference type="ChEBI" id="CHEBI:15377"/>
        <dbReference type="ChEBI" id="CHEBI:15378"/>
        <dbReference type="ChEBI" id="CHEBI:18036"/>
        <dbReference type="ChEBI" id="CHEBI:58462"/>
        <dbReference type="ChEBI" id="CHEBI:61032"/>
        <dbReference type="EC" id="4.1.2.50"/>
    </reaction>
</comment>
<dbReference type="GO" id="GO:0070497">
    <property type="term" value="F:6-carboxytetrahydropterin synthase activity"/>
    <property type="evidence" value="ECO:0007669"/>
    <property type="project" value="UniProtKB-EC"/>
</dbReference>
<protein>
    <recommendedName>
        <fullName evidence="4">6-carboxy-5,6,7,8-tetrahydropterin synthase</fullName>
        <ecNumber evidence="3">4.1.2.50</ecNumber>
    </recommendedName>
    <alternativeName>
        <fullName evidence="8">Queuosine biosynthesis protein QueD</fullName>
    </alternativeName>
</protein>
<dbReference type="Proteomes" id="UP000176815">
    <property type="component" value="Unassembled WGS sequence"/>
</dbReference>
<evidence type="ECO:0000256" key="2">
    <source>
        <dbReference type="ARBA" id="ARBA00008900"/>
    </source>
</evidence>
<organism evidence="12 13">
    <name type="scientific">candidate division WWE3 bacterium RIFOXYD1_FULL_39_9</name>
    <dbReference type="NCBI Taxonomy" id="1802649"/>
    <lineage>
        <taxon>Bacteria</taxon>
        <taxon>Katanobacteria</taxon>
    </lineage>
</organism>
<evidence type="ECO:0000256" key="3">
    <source>
        <dbReference type="ARBA" id="ARBA00012982"/>
    </source>
</evidence>
<evidence type="ECO:0000256" key="4">
    <source>
        <dbReference type="ARBA" id="ARBA00018141"/>
    </source>
</evidence>
<comment type="cofactor">
    <cofactor evidence="11">
        <name>Zn(2+)</name>
        <dbReference type="ChEBI" id="CHEBI:29105"/>
    </cofactor>
    <text evidence="11">Binds 1 zinc ion per subunit.</text>
</comment>
<dbReference type="SUPFAM" id="SSF55620">
    <property type="entry name" value="Tetrahydrobiopterin biosynthesis enzymes-like"/>
    <property type="match status" value="1"/>
</dbReference>
<feature type="binding site" evidence="11">
    <location>
        <position position="13"/>
    </location>
    <ligand>
        <name>Zn(2+)</name>
        <dbReference type="ChEBI" id="CHEBI:29105"/>
    </ligand>
</feature>
<comment type="similarity">
    <text evidence="2">Belongs to the PTPS family. QueD subfamily.</text>
</comment>
<dbReference type="UniPathway" id="UPA00391"/>
<dbReference type="PANTHER" id="PTHR12589:SF7">
    <property type="entry name" value="6-PYRUVOYL TETRAHYDROBIOPTERIN SYNTHASE"/>
    <property type="match status" value="1"/>
</dbReference>
<dbReference type="InterPro" id="IPR007115">
    <property type="entry name" value="6-PTP_synth/QueD"/>
</dbReference>
<evidence type="ECO:0000256" key="6">
    <source>
        <dbReference type="ARBA" id="ARBA00022833"/>
    </source>
</evidence>
<comment type="caution">
    <text evidence="12">The sequence shown here is derived from an EMBL/GenBank/DDBJ whole genome shotgun (WGS) entry which is preliminary data.</text>
</comment>
<dbReference type="Pfam" id="PF01242">
    <property type="entry name" value="PTPS"/>
    <property type="match status" value="1"/>
</dbReference>
<accession>A0A1F4X864</accession>
<reference evidence="12 13" key="1">
    <citation type="journal article" date="2016" name="Nat. Commun.">
        <title>Thousands of microbial genomes shed light on interconnected biogeochemical processes in an aquifer system.</title>
        <authorList>
            <person name="Anantharaman K."/>
            <person name="Brown C.T."/>
            <person name="Hug L.A."/>
            <person name="Sharon I."/>
            <person name="Castelle C.J."/>
            <person name="Probst A.J."/>
            <person name="Thomas B.C."/>
            <person name="Singh A."/>
            <person name="Wilkins M.J."/>
            <person name="Karaoz U."/>
            <person name="Brodie E.L."/>
            <person name="Williams K.H."/>
            <person name="Hubbard S.S."/>
            <person name="Banfield J.F."/>
        </authorList>
    </citation>
    <scope>NUCLEOTIDE SEQUENCE [LARGE SCALE GENOMIC DNA]</scope>
</reference>
<evidence type="ECO:0000313" key="12">
    <source>
        <dbReference type="EMBL" id="OGC77877.1"/>
    </source>
</evidence>
<dbReference type="PANTHER" id="PTHR12589">
    <property type="entry name" value="PYRUVOYL TETRAHYDROBIOPTERIN SYNTHASE"/>
    <property type="match status" value="1"/>
</dbReference>
<evidence type="ECO:0000256" key="1">
    <source>
        <dbReference type="ARBA" id="ARBA00005061"/>
    </source>
</evidence>
<feature type="binding site" evidence="11">
    <location>
        <position position="26"/>
    </location>
    <ligand>
        <name>Zn(2+)</name>
        <dbReference type="ChEBI" id="CHEBI:29105"/>
    </ligand>
</feature>
<keyword evidence="5 11" id="KW-0479">Metal-binding</keyword>
<evidence type="ECO:0000256" key="11">
    <source>
        <dbReference type="PIRSR" id="PIRSR006113-2"/>
    </source>
</evidence>
<dbReference type="InterPro" id="IPR038418">
    <property type="entry name" value="6-PTP_synth/QueD_sf"/>
</dbReference>
<feature type="active site" description="Charge relay system" evidence="10">
    <location>
        <position position="136"/>
    </location>
</feature>
<evidence type="ECO:0000256" key="9">
    <source>
        <dbReference type="ARBA" id="ARBA00048807"/>
    </source>
</evidence>
<name>A0A1F4X864_UNCKA</name>
<feature type="active site" description="Charge relay system" evidence="10">
    <location>
        <position position="72"/>
    </location>
</feature>
<feature type="active site" description="Proton acceptor" evidence="10">
    <location>
        <position position="22"/>
    </location>
</feature>
<feature type="binding site" evidence="11">
    <location>
        <position position="28"/>
    </location>
    <ligand>
        <name>Zn(2+)</name>
        <dbReference type="ChEBI" id="CHEBI:29105"/>
    </ligand>
</feature>
<evidence type="ECO:0000256" key="5">
    <source>
        <dbReference type="ARBA" id="ARBA00022723"/>
    </source>
</evidence>
<keyword evidence="7" id="KW-0456">Lyase</keyword>
<dbReference type="GO" id="GO:0046872">
    <property type="term" value="F:metal ion binding"/>
    <property type="evidence" value="ECO:0007669"/>
    <property type="project" value="UniProtKB-KW"/>
</dbReference>
<sequence>MIVSRQVEWDMGHRVMNHHSKCRNVHGHRYKLEAFLSGELVTKEADSSEGMVIDFGDVKSVLLEHVHDVLDHGFLVWEKDLMMMNFFKKNPDMKHIVVPFTSTAENLAAWIFKNLESQFNNLYGKNLRLEEIYLWETPTSKVVCKRGDIK</sequence>
<evidence type="ECO:0000256" key="10">
    <source>
        <dbReference type="PIRSR" id="PIRSR006113-1"/>
    </source>
</evidence>
<dbReference type="EMBL" id="MEWG01000011">
    <property type="protein sequence ID" value="OGC77877.1"/>
    <property type="molecule type" value="Genomic_DNA"/>
</dbReference>